<gene>
    <name evidence="2" type="primary">irs4</name>
    <name evidence="2" type="ORF">LSUE1_G005797</name>
</gene>
<protein>
    <submittedName>
        <fullName evidence="2">Increased rDNA silencing protein</fullName>
    </submittedName>
</protein>
<feature type="region of interest" description="Disordered" evidence="1">
    <location>
        <begin position="58"/>
        <end position="361"/>
    </location>
</feature>
<dbReference type="OrthoDB" id="10045710at2759"/>
<feature type="compositionally biased region" description="Polar residues" evidence="1">
    <location>
        <begin position="151"/>
        <end position="160"/>
    </location>
</feature>
<accession>A0A8T9C7E5</accession>
<feature type="compositionally biased region" description="Low complexity" evidence="1">
    <location>
        <begin position="346"/>
        <end position="361"/>
    </location>
</feature>
<name>A0A8T9C7E5_9HELO</name>
<feature type="compositionally biased region" description="Low complexity" evidence="1">
    <location>
        <begin position="135"/>
        <end position="150"/>
    </location>
</feature>
<reference evidence="2 3" key="1">
    <citation type="submission" date="2018-05" db="EMBL/GenBank/DDBJ databases">
        <title>Genome sequencing and assembly of the regulated plant pathogen Lachnellula willkommii and related sister species for the development of diagnostic species identification markers.</title>
        <authorList>
            <person name="Giroux E."/>
            <person name="Bilodeau G."/>
        </authorList>
    </citation>
    <scope>NUCLEOTIDE SEQUENCE [LARGE SCALE GENOMIC DNA]</scope>
    <source>
        <strain evidence="2 3">CBS 268.59</strain>
    </source>
</reference>
<comment type="caution">
    <text evidence="2">The sequence shown here is derived from an EMBL/GenBank/DDBJ whole genome shotgun (WGS) entry which is preliminary data.</text>
</comment>
<feature type="compositionally biased region" description="Low complexity" evidence="1">
    <location>
        <begin position="170"/>
        <end position="187"/>
    </location>
</feature>
<dbReference type="AlphaFoldDB" id="A0A8T9C7E5"/>
<proteinExistence type="predicted"/>
<organism evidence="2 3">
    <name type="scientific">Lachnellula suecica</name>
    <dbReference type="NCBI Taxonomy" id="602035"/>
    <lineage>
        <taxon>Eukaryota</taxon>
        <taxon>Fungi</taxon>
        <taxon>Dikarya</taxon>
        <taxon>Ascomycota</taxon>
        <taxon>Pezizomycotina</taxon>
        <taxon>Leotiomycetes</taxon>
        <taxon>Helotiales</taxon>
        <taxon>Lachnaceae</taxon>
        <taxon>Lachnellula</taxon>
    </lineage>
</organism>
<evidence type="ECO:0000313" key="2">
    <source>
        <dbReference type="EMBL" id="TVY81296.1"/>
    </source>
</evidence>
<sequence length="361" mass="38001">MTADRPKSTQLGKDAAASTAQDAALRGAALAFGKPPVKPKPMINTYSGNNGALAAATKVGTHTKPASNNTSALRLERPGIDQRLSYQSTGGSTVSRANTGYSEQNTPRQRMGRSDGMGNGHLQPPGAEKEGRSQSLIAATLAASRSASTSPNHTGQQQPANMARLAAGLAKASQRSSSPARSVSSSRSSDHPLDLTPIPPTTSLIDMFEKNGGSSNNRPRIRRSITSASRRGGLSPSPQGSPLPRKARTPSPLPVRSRKPVITSPKPVLAQRPAASRLSEVPNLQPKARKPPLSTTKPIPIPSRPRSQSQIENEDDDASSDDSFVSASDYKPSFRAELHNQNRRLTSTSAVSVNSSVTVDS</sequence>
<feature type="non-terminal residue" evidence="2">
    <location>
        <position position="361"/>
    </location>
</feature>
<dbReference type="Proteomes" id="UP000469558">
    <property type="component" value="Unassembled WGS sequence"/>
</dbReference>
<evidence type="ECO:0000256" key="1">
    <source>
        <dbReference type="SAM" id="MobiDB-lite"/>
    </source>
</evidence>
<keyword evidence="3" id="KW-1185">Reference proteome</keyword>
<feature type="compositionally biased region" description="Polar residues" evidence="1">
    <location>
        <begin position="84"/>
        <end position="108"/>
    </location>
</feature>
<dbReference type="EMBL" id="QGMK01000505">
    <property type="protein sequence ID" value="TVY81296.1"/>
    <property type="molecule type" value="Genomic_DNA"/>
</dbReference>
<evidence type="ECO:0000313" key="3">
    <source>
        <dbReference type="Proteomes" id="UP000469558"/>
    </source>
</evidence>
<feature type="compositionally biased region" description="Low complexity" evidence="1">
    <location>
        <begin position="214"/>
        <end position="244"/>
    </location>
</feature>